<gene>
    <name evidence="1" type="ORF">AVEN_4070_1</name>
</gene>
<accession>A0A4Y2UE09</accession>
<evidence type="ECO:0000313" key="1">
    <source>
        <dbReference type="EMBL" id="GBO09856.1"/>
    </source>
</evidence>
<name>A0A4Y2UE09_ARAVE</name>
<reference evidence="1 2" key="1">
    <citation type="journal article" date="2019" name="Sci. Rep.">
        <title>Orb-weaving spider Araneus ventricosus genome elucidates the spidroin gene catalogue.</title>
        <authorList>
            <person name="Kono N."/>
            <person name="Nakamura H."/>
            <person name="Ohtoshi R."/>
            <person name="Moran D.A.P."/>
            <person name="Shinohara A."/>
            <person name="Yoshida Y."/>
            <person name="Fujiwara M."/>
            <person name="Mori M."/>
            <person name="Tomita M."/>
            <person name="Arakawa K."/>
        </authorList>
    </citation>
    <scope>NUCLEOTIDE SEQUENCE [LARGE SCALE GENOMIC DNA]</scope>
</reference>
<dbReference type="AlphaFoldDB" id="A0A4Y2UE09"/>
<sequence length="153" mass="17128">MHNSECDIGTKNHSKEFPHLYLPYVHSMLLKEITTFITSADLPEGIVADKITVNPPSMHIVGLRIPIFDINTNNLFHSIYMEHNFVNDFSGKGLSSSILKTLPKFGLDAQYGREHLAGIAVDGQYIKLGVENHIKDELNFKKCSSILGHDALH</sequence>
<dbReference type="EMBL" id="BGPR01035168">
    <property type="protein sequence ID" value="GBO09856.1"/>
    <property type="molecule type" value="Genomic_DNA"/>
</dbReference>
<protein>
    <submittedName>
        <fullName evidence="1">Uncharacterized protein</fullName>
    </submittedName>
</protein>
<proteinExistence type="predicted"/>
<comment type="caution">
    <text evidence="1">The sequence shown here is derived from an EMBL/GenBank/DDBJ whole genome shotgun (WGS) entry which is preliminary data.</text>
</comment>
<dbReference type="Proteomes" id="UP000499080">
    <property type="component" value="Unassembled WGS sequence"/>
</dbReference>
<keyword evidence="2" id="KW-1185">Reference proteome</keyword>
<evidence type="ECO:0000313" key="2">
    <source>
        <dbReference type="Proteomes" id="UP000499080"/>
    </source>
</evidence>
<organism evidence="1 2">
    <name type="scientific">Araneus ventricosus</name>
    <name type="common">Orbweaver spider</name>
    <name type="synonym">Epeira ventricosa</name>
    <dbReference type="NCBI Taxonomy" id="182803"/>
    <lineage>
        <taxon>Eukaryota</taxon>
        <taxon>Metazoa</taxon>
        <taxon>Ecdysozoa</taxon>
        <taxon>Arthropoda</taxon>
        <taxon>Chelicerata</taxon>
        <taxon>Arachnida</taxon>
        <taxon>Araneae</taxon>
        <taxon>Araneomorphae</taxon>
        <taxon>Entelegynae</taxon>
        <taxon>Araneoidea</taxon>
        <taxon>Araneidae</taxon>
        <taxon>Araneus</taxon>
    </lineage>
</organism>